<feature type="region of interest" description="Disordered" evidence="3">
    <location>
        <begin position="168"/>
        <end position="223"/>
    </location>
</feature>
<feature type="compositionally biased region" description="Basic and acidic residues" evidence="3">
    <location>
        <begin position="51"/>
        <end position="62"/>
    </location>
</feature>
<dbReference type="AlphaFoldDB" id="A0AA43QKN7"/>
<keyword evidence="2" id="KW-0963">Cytoplasm</keyword>
<proteinExistence type="predicted"/>
<dbReference type="EMBL" id="JAPUFD010000007">
    <property type="protein sequence ID" value="MDI1488263.1"/>
    <property type="molecule type" value="Genomic_DNA"/>
</dbReference>
<evidence type="ECO:0000313" key="4">
    <source>
        <dbReference type="EMBL" id="MDI1488263.1"/>
    </source>
</evidence>
<sequence>MTTVRKYAGLPDLIKTKCTRAGLITIETATLRSDSPDSHYNGGLDDQSTGIDRHRINQDEARTRFLSRTERELYESPNRVKKRQRHRSSERRRPKYGEDIINDVDVSDDGDEDESLERKLAWLQREVAEVRGEFDRRSQEAKKDPSRQESRNISELDSLAQTLQAVSASASQPVVSTKQSFIRDADVSATSTKSTSESANKQMDAERKPSGVSSGPAHSLHSDSNLTHIADFDARLSQLEHALGADTIPLPNQDSSHSKPLLPALELLDKQFASFSILDETSHDALKGRVRELALETESLERRKKQAAESQGLGSARPGSSSAKEGIAADDSEQIAKINALYGTLNTIESLAPLLPSVLDRLRSLKDVHAEATSASQKLADAESRQEETGQELHAWREGLEKVESAMQESQETMKSNTEIVETWVKDLEERMKALN</sequence>
<dbReference type="GO" id="GO:0005869">
    <property type="term" value="C:dynactin complex"/>
    <property type="evidence" value="ECO:0007669"/>
    <property type="project" value="InterPro"/>
</dbReference>
<name>A0AA43QKN7_9LECA</name>
<feature type="region of interest" description="Disordered" evidence="3">
    <location>
        <begin position="74"/>
        <end position="113"/>
    </location>
</feature>
<comment type="caution">
    <text evidence="4">The sequence shown here is derived from an EMBL/GenBank/DDBJ whole genome shotgun (WGS) entry which is preliminary data.</text>
</comment>
<evidence type="ECO:0000256" key="2">
    <source>
        <dbReference type="ARBA" id="ARBA00022490"/>
    </source>
</evidence>
<keyword evidence="5" id="KW-1185">Reference proteome</keyword>
<gene>
    <name evidence="4" type="ORF">OHK93_007537</name>
</gene>
<dbReference type="PANTHER" id="PTHR15346">
    <property type="entry name" value="DYNACTIN SUBUNIT"/>
    <property type="match status" value="1"/>
</dbReference>
<evidence type="ECO:0000313" key="5">
    <source>
        <dbReference type="Proteomes" id="UP001161017"/>
    </source>
</evidence>
<evidence type="ECO:0000256" key="1">
    <source>
        <dbReference type="ARBA" id="ARBA00004496"/>
    </source>
</evidence>
<feature type="compositionally biased region" description="Low complexity" evidence="3">
    <location>
        <begin position="188"/>
        <end position="199"/>
    </location>
</feature>
<dbReference type="Pfam" id="PF04912">
    <property type="entry name" value="Dynamitin"/>
    <property type="match status" value="1"/>
</dbReference>
<feature type="region of interest" description="Disordered" evidence="3">
    <location>
        <begin position="131"/>
        <end position="153"/>
    </location>
</feature>
<dbReference type="InterPro" id="IPR028133">
    <property type="entry name" value="Dynamitin"/>
</dbReference>
<evidence type="ECO:0000256" key="3">
    <source>
        <dbReference type="SAM" id="MobiDB-lite"/>
    </source>
</evidence>
<feature type="compositionally biased region" description="Acidic residues" evidence="3">
    <location>
        <begin position="100"/>
        <end position="113"/>
    </location>
</feature>
<organism evidence="4 5">
    <name type="scientific">Ramalina farinacea</name>
    <dbReference type="NCBI Taxonomy" id="258253"/>
    <lineage>
        <taxon>Eukaryota</taxon>
        <taxon>Fungi</taxon>
        <taxon>Dikarya</taxon>
        <taxon>Ascomycota</taxon>
        <taxon>Pezizomycotina</taxon>
        <taxon>Lecanoromycetes</taxon>
        <taxon>OSLEUM clade</taxon>
        <taxon>Lecanoromycetidae</taxon>
        <taxon>Lecanorales</taxon>
        <taxon>Lecanorineae</taxon>
        <taxon>Ramalinaceae</taxon>
        <taxon>Ramalina</taxon>
    </lineage>
</organism>
<accession>A0AA43QKN7</accession>
<feature type="compositionally biased region" description="Polar residues" evidence="3">
    <location>
        <begin position="308"/>
        <end position="323"/>
    </location>
</feature>
<dbReference type="GO" id="GO:0005737">
    <property type="term" value="C:cytoplasm"/>
    <property type="evidence" value="ECO:0007669"/>
    <property type="project" value="UniProtKB-SubCell"/>
</dbReference>
<dbReference type="Proteomes" id="UP001161017">
    <property type="component" value="Unassembled WGS sequence"/>
</dbReference>
<comment type="subcellular location">
    <subcellularLocation>
        <location evidence="1">Cytoplasm</location>
    </subcellularLocation>
</comment>
<reference evidence="4" key="1">
    <citation type="journal article" date="2023" name="Genome Biol. Evol.">
        <title>First Whole Genome Sequence and Flow Cytometry Genome Size Data for the Lichen-Forming Fungus Ramalina farinacea (Ascomycota).</title>
        <authorList>
            <person name="Llewellyn T."/>
            <person name="Mian S."/>
            <person name="Hill R."/>
            <person name="Leitch I.J."/>
            <person name="Gaya E."/>
        </authorList>
    </citation>
    <scope>NUCLEOTIDE SEQUENCE</scope>
    <source>
        <strain evidence="4">LIQ254RAFAR</strain>
    </source>
</reference>
<dbReference type="GO" id="GO:0007017">
    <property type="term" value="P:microtubule-based process"/>
    <property type="evidence" value="ECO:0007669"/>
    <property type="project" value="InterPro"/>
</dbReference>
<feature type="region of interest" description="Disordered" evidence="3">
    <location>
        <begin position="299"/>
        <end position="327"/>
    </location>
</feature>
<evidence type="ECO:0008006" key="6">
    <source>
        <dbReference type="Google" id="ProtNLM"/>
    </source>
</evidence>
<protein>
    <recommendedName>
        <fullName evidence="6">Dynactin subunit</fullName>
    </recommendedName>
</protein>
<feature type="region of interest" description="Disordered" evidence="3">
    <location>
        <begin position="32"/>
        <end position="62"/>
    </location>
</feature>
<feature type="compositionally biased region" description="Basic residues" evidence="3">
    <location>
        <begin position="79"/>
        <end position="94"/>
    </location>
</feature>